<evidence type="ECO:0000256" key="12">
    <source>
        <dbReference type="ARBA" id="ARBA00023295"/>
    </source>
</evidence>
<dbReference type="FunFam" id="3.20.20.70:FF:000070">
    <property type="entry name" value="Alpha-galactosidase"/>
    <property type="match status" value="1"/>
</dbReference>
<keyword evidence="17" id="KW-1185">Reference proteome</keyword>
<dbReference type="InterPro" id="IPR000111">
    <property type="entry name" value="Glyco_hydro_27/36_CS"/>
</dbReference>
<comment type="similarity">
    <text evidence="3 13">Belongs to the glycosyl hydrolase 27 family.</text>
</comment>
<evidence type="ECO:0000256" key="6">
    <source>
        <dbReference type="ARBA" id="ARBA00022729"/>
    </source>
</evidence>
<accession>A0A0N4UZI2</accession>
<evidence type="ECO:0000256" key="9">
    <source>
        <dbReference type="ARBA" id="ARBA00023157"/>
    </source>
</evidence>
<dbReference type="Pfam" id="PF16499">
    <property type="entry name" value="Melibiase_2"/>
    <property type="match status" value="1"/>
</dbReference>
<dbReference type="Pfam" id="PF17801">
    <property type="entry name" value="Melibiase_C"/>
    <property type="match status" value="1"/>
</dbReference>
<dbReference type="WBParaSite" id="EVEC_0000303701-mRNA-1">
    <property type="protein sequence ID" value="EVEC_0000303701-mRNA-1"/>
    <property type="gene ID" value="EVEC_0000303701"/>
</dbReference>
<evidence type="ECO:0000313" key="16">
    <source>
        <dbReference type="EMBL" id="VDD87602.1"/>
    </source>
</evidence>
<dbReference type="GO" id="GO:0019377">
    <property type="term" value="P:glycolipid catabolic process"/>
    <property type="evidence" value="ECO:0007669"/>
    <property type="project" value="UniProtKB-ARBA"/>
</dbReference>
<dbReference type="Gene3D" id="3.20.20.70">
    <property type="entry name" value="Aldolase class I"/>
    <property type="match status" value="1"/>
</dbReference>
<dbReference type="AlphaFoldDB" id="A0A0N4UZI2"/>
<evidence type="ECO:0000256" key="2">
    <source>
        <dbReference type="ARBA" id="ARBA00004371"/>
    </source>
</evidence>
<dbReference type="PANTHER" id="PTHR11452">
    <property type="entry name" value="ALPHA-GALACTOSIDASE/ALPHA-N-ACETYLGALACTOSAMINIDASE"/>
    <property type="match status" value="1"/>
</dbReference>
<proteinExistence type="inferred from homology"/>
<dbReference type="EMBL" id="UXUI01007443">
    <property type="protein sequence ID" value="VDD87602.1"/>
    <property type="molecule type" value="Genomic_DNA"/>
</dbReference>
<dbReference type="GO" id="GO:0016020">
    <property type="term" value="C:membrane"/>
    <property type="evidence" value="ECO:0007669"/>
    <property type="project" value="GOC"/>
</dbReference>
<comment type="subunit">
    <text evidence="4 13">Homodimer.</text>
</comment>
<dbReference type="GO" id="GO:0004557">
    <property type="term" value="F:alpha-galactosidase activity"/>
    <property type="evidence" value="ECO:0007669"/>
    <property type="project" value="UniProtKB-EC"/>
</dbReference>
<dbReference type="STRING" id="51028.A0A0N4UZI2"/>
<name>A0A0N4UZI2_ENTVE</name>
<keyword evidence="8" id="KW-0443">Lipid metabolism</keyword>
<dbReference type="SUPFAM" id="SSF51011">
    <property type="entry name" value="Glycosyl hydrolase domain"/>
    <property type="match status" value="1"/>
</dbReference>
<keyword evidence="9 13" id="KW-1015">Disulfide bond</keyword>
<reference evidence="16 17" key="2">
    <citation type="submission" date="2018-10" db="EMBL/GenBank/DDBJ databases">
        <authorList>
            <consortium name="Pathogen Informatics"/>
        </authorList>
    </citation>
    <scope>NUCLEOTIDE SEQUENCE [LARGE SCALE GENOMIC DNA]</scope>
</reference>
<keyword evidence="12 13" id="KW-0326">Glycosidase</keyword>
<reference evidence="18" key="1">
    <citation type="submission" date="2017-02" db="UniProtKB">
        <authorList>
            <consortium name="WormBaseParasite"/>
        </authorList>
    </citation>
    <scope>IDENTIFICATION</scope>
</reference>
<evidence type="ECO:0000256" key="5">
    <source>
        <dbReference type="ARBA" id="ARBA00012755"/>
    </source>
</evidence>
<sequence>MLRLLFLSFLVTIPTLSLDNGLARTPPMGWMSWAKFFCEVDCHRHPFSCISEQLYASMADRLVADGYAEVGYRTIHIDDCWTEHQRDAYGRLVADRRRFPSGIPALAEYMHRRGLKLGIYADYGTKTCAGYPGSLNFLKIDADTFASWKVDYLKLDGCNVNVGLMQYGYPEMGQYLNQTGRPIVYSCSWPAYLINRPNLVNYNVIGQHCNLWRNFDDISRSWASIKSIIDYYDHNQNKHIPTHGPGRWHDPDMIIVGNMELTVDQSMAQMTIWSIWSAPLIMSNDLRLIAPVFKNILQNRRVIAIDQDPLGIMGQLVANTSDIGLYVKPVTPVIRRSNHYSYAVALLNRNLVSQMDVSFKLEKIGLTNPGGYFVEDLWSGKQIGLMLPSSTFNARVNPTGVVFIKATVAAH</sequence>
<evidence type="ECO:0000256" key="11">
    <source>
        <dbReference type="ARBA" id="ARBA00023228"/>
    </source>
</evidence>
<evidence type="ECO:0000256" key="4">
    <source>
        <dbReference type="ARBA" id="ARBA00011738"/>
    </source>
</evidence>
<organism evidence="18">
    <name type="scientific">Enterobius vermicularis</name>
    <name type="common">Human pinworm</name>
    <dbReference type="NCBI Taxonomy" id="51028"/>
    <lineage>
        <taxon>Eukaryota</taxon>
        <taxon>Metazoa</taxon>
        <taxon>Ecdysozoa</taxon>
        <taxon>Nematoda</taxon>
        <taxon>Chromadorea</taxon>
        <taxon>Rhabditida</taxon>
        <taxon>Spirurina</taxon>
        <taxon>Oxyuridomorpha</taxon>
        <taxon>Oxyuroidea</taxon>
        <taxon>Oxyuridae</taxon>
        <taxon>Enterobius</taxon>
    </lineage>
</organism>
<feature type="signal peptide" evidence="14">
    <location>
        <begin position="1"/>
        <end position="17"/>
    </location>
</feature>
<dbReference type="InterPro" id="IPR013780">
    <property type="entry name" value="Glyco_hydro_b"/>
</dbReference>
<evidence type="ECO:0000256" key="14">
    <source>
        <dbReference type="SAM" id="SignalP"/>
    </source>
</evidence>
<gene>
    <name evidence="16" type="ORF">EVEC_LOCUS2745</name>
</gene>
<evidence type="ECO:0000313" key="18">
    <source>
        <dbReference type="WBParaSite" id="EVEC_0000303701-mRNA-1"/>
    </source>
</evidence>
<evidence type="ECO:0000256" key="10">
    <source>
        <dbReference type="ARBA" id="ARBA00023180"/>
    </source>
</evidence>
<dbReference type="EC" id="3.2.1.-" evidence="13"/>
<protein>
    <recommendedName>
        <fullName evidence="5 13">Alpha-galactosidase</fullName>
        <ecNumber evidence="13">3.2.1.-</ecNumber>
    </recommendedName>
</protein>
<evidence type="ECO:0000256" key="7">
    <source>
        <dbReference type="ARBA" id="ARBA00022801"/>
    </source>
</evidence>
<evidence type="ECO:0000256" key="8">
    <source>
        <dbReference type="ARBA" id="ARBA00023098"/>
    </source>
</evidence>
<feature type="chain" id="PRO_5043122602" description="Alpha-galactosidase" evidence="14">
    <location>
        <begin position="18"/>
        <end position="411"/>
    </location>
</feature>
<dbReference type="GO" id="GO:0009311">
    <property type="term" value="P:oligosaccharide metabolic process"/>
    <property type="evidence" value="ECO:0007669"/>
    <property type="project" value="TreeGrafter"/>
</dbReference>
<comment type="subcellular location">
    <subcellularLocation>
        <location evidence="2">Lysosome</location>
    </subcellularLocation>
</comment>
<evidence type="ECO:0000256" key="3">
    <source>
        <dbReference type="ARBA" id="ARBA00009743"/>
    </source>
</evidence>
<keyword evidence="6 14" id="KW-0732">Signal</keyword>
<dbReference type="InterPro" id="IPR002241">
    <property type="entry name" value="Glyco_hydro_27"/>
</dbReference>
<evidence type="ECO:0000313" key="17">
    <source>
        <dbReference type="Proteomes" id="UP000274131"/>
    </source>
</evidence>
<evidence type="ECO:0000259" key="15">
    <source>
        <dbReference type="Pfam" id="PF17801"/>
    </source>
</evidence>
<keyword evidence="7 13" id="KW-0378">Hydrolase</keyword>
<dbReference type="InterPro" id="IPR017853">
    <property type="entry name" value="GH"/>
</dbReference>
<keyword evidence="11" id="KW-0458">Lysosome</keyword>
<dbReference type="Gene3D" id="2.60.40.1180">
    <property type="entry name" value="Golgi alpha-mannosidase II"/>
    <property type="match status" value="1"/>
</dbReference>
<dbReference type="Proteomes" id="UP000274131">
    <property type="component" value="Unassembled WGS sequence"/>
</dbReference>
<dbReference type="PRINTS" id="PR00740">
    <property type="entry name" value="GLHYDRLASE27"/>
</dbReference>
<dbReference type="PROSITE" id="PS00512">
    <property type="entry name" value="ALPHA_GALACTOSIDASE"/>
    <property type="match status" value="1"/>
</dbReference>
<dbReference type="InterPro" id="IPR013785">
    <property type="entry name" value="Aldolase_TIM"/>
</dbReference>
<dbReference type="OrthoDB" id="5795902at2759"/>
<dbReference type="SUPFAM" id="SSF51445">
    <property type="entry name" value="(Trans)glycosidases"/>
    <property type="match status" value="1"/>
</dbReference>
<dbReference type="CDD" id="cd14792">
    <property type="entry name" value="GH27"/>
    <property type="match status" value="1"/>
</dbReference>
<evidence type="ECO:0000256" key="13">
    <source>
        <dbReference type="RuleBase" id="RU361168"/>
    </source>
</evidence>
<dbReference type="PANTHER" id="PTHR11452:SF83">
    <property type="entry name" value="ALPHA-GALACTOSIDASE"/>
    <property type="match status" value="1"/>
</dbReference>
<feature type="domain" description="Alpha galactosidase C-terminal" evidence="15">
    <location>
        <begin position="340"/>
        <end position="405"/>
    </location>
</feature>
<comment type="catalytic activity">
    <reaction evidence="1">
        <text>Hydrolysis of terminal, non-reducing alpha-D-galactose residues in alpha-D-galactosides, including galactose oligosaccharides, galactomannans and galactolipids.</text>
        <dbReference type="EC" id="3.2.1.22"/>
    </reaction>
</comment>
<keyword evidence="10" id="KW-0325">Glycoprotein</keyword>
<evidence type="ECO:0000256" key="1">
    <source>
        <dbReference type="ARBA" id="ARBA00001255"/>
    </source>
</evidence>
<dbReference type="GO" id="GO:0005764">
    <property type="term" value="C:lysosome"/>
    <property type="evidence" value="ECO:0007669"/>
    <property type="project" value="UniProtKB-SubCell"/>
</dbReference>
<dbReference type="InterPro" id="IPR041233">
    <property type="entry name" value="Melibiase_C"/>
</dbReference>
<dbReference type="GO" id="GO:0016139">
    <property type="term" value="P:glycoside catabolic process"/>
    <property type="evidence" value="ECO:0007669"/>
    <property type="project" value="TreeGrafter"/>
</dbReference>